<evidence type="ECO:0000313" key="2">
    <source>
        <dbReference type="EMBL" id="KAG2209426.1"/>
    </source>
</evidence>
<proteinExistence type="predicted"/>
<comment type="caution">
    <text evidence="2">The sequence shown here is derived from an EMBL/GenBank/DDBJ whole genome shotgun (WGS) entry which is preliminary data.</text>
</comment>
<dbReference type="Proteomes" id="UP000603453">
    <property type="component" value="Unassembled WGS sequence"/>
</dbReference>
<dbReference type="OrthoDB" id="5587740at2759"/>
<dbReference type="Pfam" id="PF21492">
    <property type="entry name" value="bL31_N"/>
    <property type="match status" value="1"/>
</dbReference>
<dbReference type="PANTHER" id="PTHR28174:SF1">
    <property type="entry name" value="LARGE RIBOSOMAL SUBUNIT PROTEIN BL31M"/>
    <property type="match status" value="1"/>
</dbReference>
<dbReference type="InterPro" id="IPR048874">
    <property type="entry name" value="Ribosomal_bL31m_N"/>
</dbReference>
<dbReference type="PANTHER" id="PTHR28174">
    <property type="entry name" value="54S RIBOSOMAL PROTEIN L36, MITOCHONDRIAL"/>
    <property type="match status" value="1"/>
</dbReference>
<dbReference type="GO" id="GO:0003735">
    <property type="term" value="F:structural constituent of ribosome"/>
    <property type="evidence" value="ECO:0007669"/>
    <property type="project" value="InterPro"/>
</dbReference>
<reference evidence="2" key="1">
    <citation type="submission" date="2020-12" db="EMBL/GenBank/DDBJ databases">
        <title>Metabolic potential, ecology and presence of endohyphal bacteria is reflected in genomic diversity of Mucoromycotina.</title>
        <authorList>
            <person name="Muszewska A."/>
            <person name="Okrasinska A."/>
            <person name="Steczkiewicz K."/>
            <person name="Drgas O."/>
            <person name="Orlowska M."/>
            <person name="Perlinska-Lenart U."/>
            <person name="Aleksandrzak-Piekarczyk T."/>
            <person name="Szatraj K."/>
            <person name="Zielenkiewicz U."/>
            <person name="Pilsyk S."/>
            <person name="Malc E."/>
            <person name="Mieczkowski P."/>
            <person name="Kruszewska J.S."/>
            <person name="Biernat P."/>
            <person name="Pawlowska J."/>
        </authorList>
    </citation>
    <scope>NUCLEOTIDE SEQUENCE</scope>
    <source>
        <strain evidence="2">WA0000017839</strain>
    </source>
</reference>
<dbReference type="InterPro" id="IPR034600">
    <property type="entry name" value="Ribosomal_bL31m"/>
</dbReference>
<dbReference type="GO" id="GO:0005762">
    <property type="term" value="C:mitochondrial large ribosomal subunit"/>
    <property type="evidence" value="ECO:0007669"/>
    <property type="project" value="InterPro"/>
</dbReference>
<accession>A0A8H7RDY9</accession>
<gene>
    <name evidence="2" type="ORF">INT47_008268</name>
</gene>
<evidence type="ECO:0000313" key="3">
    <source>
        <dbReference type="Proteomes" id="UP000603453"/>
    </source>
</evidence>
<dbReference type="Gene3D" id="6.20.130.10">
    <property type="match status" value="1"/>
</dbReference>
<name>A0A8H7RDY9_9FUNG</name>
<keyword evidence="3" id="KW-1185">Reference proteome</keyword>
<organism evidence="2 3">
    <name type="scientific">Mucor saturninus</name>
    <dbReference type="NCBI Taxonomy" id="64648"/>
    <lineage>
        <taxon>Eukaryota</taxon>
        <taxon>Fungi</taxon>
        <taxon>Fungi incertae sedis</taxon>
        <taxon>Mucoromycota</taxon>
        <taxon>Mucoromycotina</taxon>
        <taxon>Mucoromycetes</taxon>
        <taxon>Mucorales</taxon>
        <taxon>Mucorineae</taxon>
        <taxon>Mucoraceae</taxon>
        <taxon>Mucor</taxon>
    </lineage>
</organism>
<protein>
    <recommendedName>
        <fullName evidence="1">Ribosomal protein bL31m N-terminal domain-containing protein</fullName>
    </recommendedName>
</protein>
<dbReference type="GO" id="GO:0032543">
    <property type="term" value="P:mitochondrial translation"/>
    <property type="evidence" value="ECO:0007669"/>
    <property type="project" value="InterPro"/>
</dbReference>
<sequence length="131" mass="14594">MLRISKTSRLATQLVQTRNASNLTSAKPEKFLQTIVLSNGATYTVRTTSPTRAQIRLTKDTRNHPLWNPSMLKEGVNDESEQLTKFQKRFGDLDLGDISWIESDEALSATMKKVAASGGTVKKAADKKKKR</sequence>
<dbReference type="EMBL" id="JAEPRD010000015">
    <property type="protein sequence ID" value="KAG2209426.1"/>
    <property type="molecule type" value="Genomic_DNA"/>
</dbReference>
<dbReference type="AlphaFoldDB" id="A0A8H7RDY9"/>
<feature type="domain" description="Ribosomal protein bL31m N-terminal" evidence="1">
    <location>
        <begin position="30"/>
        <end position="70"/>
    </location>
</feature>
<evidence type="ECO:0000259" key="1">
    <source>
        <dbReference type="Pfam" id="PF21492"/>
    </source>
</evidence>